<dbReference type="OrthoDB" id="6183277at2"/>
<gene>
    <name evidence="1" type="primary">aroK</name>
    <name evidence="1" type="ORF">A353_028</name>
</gene>
<protein>
    <submittedName>
        <fullName evidence="1">Putative shikimate kinase I</fullName>
    </submittedName>
</protein>
<name>J3TE71_CARRU</name>
<dbReference type="STRING" id="1202538.A353_028"/>
<dbReference type="EMBL" id="CP003543">
    <property type="protein sequence ID" value="AFP83882.1"/>
    <property type="molecule type" value="Genomic_DNA"/>
</dbReference>
<dbReference type="HOGENOM" id="CLU_1851451_0_0_6"/>
<keyword evidence="1" id="KW-0808">Transferase</keyword>
<keyword evidence="1" id="KW-0418">Kinase</keyword>
<dbReference type="AlphaFoldDB" id="J3TE71"/>
<dbReference type="RefSeq" id="WP_014887182.1">
    <property type="nucleotide sequence ID" value="NC_018416.1"/>
</dbReference>
<dbReference type="KEGG" id="crh:A353_028"/>
<proteinExistence type="predicted"/>
<dbReference type="Proteomes" id="UP000003934">
    <property type="component" value="Chromosome"/>
</dbReference>
<organism evidence="1 2">
    <name type="scientific">Candidatus Carsonella ruddii HC isolate Thao2000</name>
    <dbReference type="NCBI Taxonomy" id="1202538"/>
    <lineage>
        <taxon>Bacteria</taxon>
        <taxon>Pseudomonadati</taxon>
        <taxon>Pseudomonadota</taxon>
        <taxon>Gammaproteobacteria</taxon>
        <taxon>Oceanospirillales</taxon>
        <taxon>Halomonadaceae</taxon>
        <taxon>Zymobacter group</taxon>
        <taxon>Candidatus Carsonella</taxon>
    </lineage>
</organism>
<reference evidence="1 2" key="1">
    <citation type="journal article" date="2012" name="Mol. Biol. Evol.">
        <title>Genome reduction and co-evolution between the primary and secondary bacterial symbionts of psyllids.</title>
        <authorList>
            <person name="Sloan D.B."/>
            <person name="Moran N.A."/>
        </authorList>
    </citation>
    <scope>NUCLEOTIDE SEQUENCE [LARGE SCALE GENOMIC DNA]</scope>
    <source>
        <strain evidence="1 2">HC</strain>
    </source>
</reference>
<evidence type="ECO:0000313" key="2">
    <source>
        <dbReference type="Proteomes" id="UP000003934"/>
    </source>
</evidence>
<dbReference type="GeneID" id="67454572"/>
<sequence>MKNFLNKIIYGDSCSGKTFLFKKYKNNNIDIDLLIKYKNINLCFEFFFRILEKKIILIILNIKKKIFLGGGSEIFFLNLLIFKNNIIFNQIKRIIFDNYNRPTLKSKKYLKLRFCIRKKYYLKLNNFILNKCKNCNLI</sequence>
<dbReference type="PATRIC" id="fig|1202538.3.peg.27"/>
<accession>J3TE71</accession>
<evidence type="ECO:0000313" key="1">
    <source>
        <dbReference type="EMBL" id="AFP83882.1"/>
    </source>
</evidence>
<dbReference type="GO" id="GO:0016301">
    <property type="term" value="F:kinase activity"/>
    <property type="evidence" value="ECO:0007669"/>
    <property type="project" value="UniProtKB-KW"/>
</dbReference>
<keyword evidence="2" id="KW-1185">Reference proteome</keyword>